<feature type="chain" id="PRO_5046674074" evidence="2">
    <location>
        <begin position="23"/>
        <end position="146"/>
    </location>
</feature>
<dbReference type="EMBL" id="JBHSEU010000010">
    <property type="protein sequence ID" value="MFC4538606.1"/>
    <property type="molecule type" value="Genomic_DNA"/>
</dbReference>
<keyword evidence="1 2" id="KW-0732">Signal</keyword>
<name>A0ABV9D079_9GAMM</name>
<evidence type="ECO:0000256" key="2">
    <source>
        <dbReference type="SAM" id="SignalP"/>
    </source>
</evidence>
<evidence type="ECO:0000313" key="5">
    <source>
        <dbReference type="Proteomes" id="UP001596030"/>
    </source>
</evidence>
<dbReference type="Proteomes" id="UP001596030">
    <property type="component" value="Unassembled WGS sequence"/>
</dbReference>
<feature type="domain" description="DUF4174" evidence="3">
    <location>
        <begin position="37"/>
        <end position="144"/>
    </location>
</feature>
<dbReference type="InterPro" id="IPR025232">
    <property type="entry name" value="DUF4174"/>
</dbReference>
<evidence type="ECO:0000256" key="1">
    <source>
        <dbReference type="ARBA" id="ARBA00022729"/>
    </source>
</evidence>
<protein>
    <submittedName>
        <fullName evidence="4">DUF4174 domain-containing protein</fullName>
    </submittedName>
</protein>
<reference evidence="5" key="1">
    <citation type="journal article" date="2019" name="Int. J. Syst. Evol. Microbiol.">
        <title>The Global Catalogue of Microorganisms (GCM) 10K type strain sequencing project: providing services to taxonomists for standard genome sequencing and annotation.</title>
        <authorList>
            <consortium name="The Broad Institute Genomics Platform"/>
            <consortium name="The Broad Institute Genome Sequencing Center for Infectious Disease"/>
            <person name="Wu L."/>
            <person name="Ma J."/>
        </authorList>
    </citation>
    <scope>NUCLEOTIDE SEQUENCE [LARGE SCALE GENOMIC DNA]</scope>
    <source>
        <strain evidence="5">CGMCC 1.12121</strain>
    </source>
</reference>
<keyword evidence="5" id="KW-1185">Reference proteome</keyword>
<evidence type="ECO:0000313" key="4">
    <source>
        <dbReference type="EMBL" id="MFC4538606.1"/>
    </source>
</evidence>
<sequence>MRTALLACWMLVLLGPMNTAHAADPANPLITDHGLFRPLVIVSPQRDNDAYQRMQTQFKTSRAKFQARDMVLYRVENGQGYRNDEPMTRFETQALLKALALGDDAPLTTVLIGKDGGKKMQLEGFVAPEKVYHIIDQMPMRAAERD</sequence>
<dbReference type="RefSeq" id="WP_246968401.1">
    <property type="nucleotide sequence ID" value="NZ_JAKGAN010000001.1"/>
</dbReference>
<evidence type="ECO:0000259" key="3">
    <source>
        <dbReference type="Pfam" id="PF13778"/>
    </source>
</evidence>
<organism evidence="4 5">
    <name type="scientific">Chromohalobacter sarecensis</name>
    <dbReference type="NCBI Taxonomy" id="245294"/>
    <lineage>
        <taxon>Bacteria</taxon>
        <taxon>Pseudomonadati</taxon>
        <taxon>Pseudomonadota</taxon>
        <taxon>Gammaproteobacteria</taxon>
        <taxon>Oceanospirillales</taxon>
        <taxon>Halomonadaceae</taxon>
        <taxon>Chromohalobacter</taxon>
    </lineage>
</organism>
<accession>A0ABV9D079</accession>
<comment type="caution">
    <text evidence="4">The sequence shown here is derived from an EMBL/GenBank/DDBJ whole genome shotgun (WGS) entry which is preliminary data.</text>
</comment>
<proteinExistence type="predicted"/>
<feature type="signal peptide" evidence="2">
    <location>
        <begin position="1"/>
        <end position="22"/>
    </location>
</feature>
<dbReference type="Pfam" id="PF13778">
    <property type="entry name" value="DUF4174"/>
    <property type="match status" value="1"/>
</dbReference>
<gene>
    <name evidence="4" type="ORF">ACFO0U_07465</name>
</gene>